<evidence type="ECO:0000313" key="5">
    <source>
        <dbReference type="Proteomes" id="UP001209570"/>
    </source>
</evidence>
<dbReference type="SUPFAM" id="SSF47473">
    <property type="entry name" value="EF-hand"/>
    <property type="match status" value="1"/>
</dbReference>
<feature type="compositionally biased region" description="Basic and acidic residues" evidence="2">
    <location>
        <begin position="151"/>
        <end position="167"/>
    </location>
</feature>
<dbReference type="InterPro" id="IPR002048">
    <property type="entry name" value="EF_hand_dom"/>
</dbReference>
<protein>
    <recommendedName>
        <fullName evidence="3">EF-hand domain-containing protein</fullName>
    </recommendedName>
</protein>
<dbReference type="Proteomes" id="UP001209570">
    <property type="component" value="Unassembled WGS sequence"/>
</dbReference>
<dbReference type="InterPro" id="IPR018247">
    <property type="entry name" value="EF_Hand_1_Ca_BS"/>
</dbReference>
<organism evidence="4 5">
    <name type="scientific">Pythium insidiosum</name>
    <name type="common">Pythiosis disease agent</name>
    <dbReference type="NCBI Taxonomy" id="114742"/>
    <lineage>
        <taxon>Eukaryota</taxon>
        <taxon>Sar</taxon>
        <taxon>Stramenopiles</taxon>
        <taxon>Oomycota</taxon>
        <taxon>Peronosporomycetes</taxon>
        <taxon>Pythiales</taxon>
        <taxon>Pythiaceae</taxon>
        <taxon>Pythium</taxon>
    </lineage>
</organism>
<evidence type="ECO:0000256" key="1">
    <source>
        <dbReference type="ARBA" id="ARBA00022837"/>
    </source>
</evidence>
<evidence type="ECO:0000256" key="2">
    <source>
        <dbReference type="SAM" id="MobiDB-lite"/>
    </source>
</evidence>
<feature type="compositionally biased region" description="Low complexity" evidence="2">
    <location>
        <begin position="101"/>
        <end position="112"/>
    </location>
</feature>
<keyword evidence="1" id="KW-0106">Calcium</keyword>
<dbReference type="GO" id="GO:0005509">
    <property type="term" value="F:calcium ion binding"/>
    <property type="evidence" value="ECO:0007669"/>
    <property type="project" value="InterPro"/>
</dbReference>
<feature type="domain" description="EF-hand" evidence="3">
    <location>
        <begin position="282"/>
        <end position="317"/>
    </location>
</feature>
<dbReference type="AlphaFoldDB" id="A0AAD5M8M2"/>
<name>A0AAD5M8M2_PYTIN</name>
<comment type="caution">
    <text evidence="4">The sequence shown here is derived from an EMBL/GenBank/DDBJ whole genome shotgun (WGS) entry which is preliminary data.</text>
</comment>
<accession>A0AAD5M8M2</accession>
<dbReference type="PROSITE" id="PS00018">
    <property type="entry name" value="EF_HAND_1"/>
    <property type="match status" value="1"/>
</dbReference>
<dbReference type="EMBL" id="JAKCXM010000211">
    <property type="protein sequence ID" value="KAJ0398577.1"/>
    <property type="molecule type" value="Genomic_DNA"/>
</dbReference>
<feature type="region of interest" description="Disordered" evidence="2">
    <location>
        <begin position="30"/>
        <end position="185"/>
    </location>
</feature>
<evidence type="ECO:0000259" key="3">
    <source>
        <dbReference type="PROSITE" id="PS50222"/>
    </source>
</evidence>
<sequence>MASVVKRAVAPRKLIALDVDAERKRSAAQLKLPVEANDDDAKPAKSAETAVSTKKKAADDGAVTKKKKKQKSPGKVAIAPTKNDAFNDLSEASKKEASDRPASAQPAAKKPPVIAASRPGSAASPMKAVAKKSDKPAKSTTAWVTPASDDGPDKSDGSPRKTARNDSDASSPVQAVHADDSDREQPATGVHYDIFVQTRRCESVCVELGLTLKDVRKIKVKYDENDMYHSGEITQAEFFFIINEDDRPLTRGLLRLGNVQPDQKFLSFDEYLLCVASFASLTPPELYQFVFDLYDDDKSGSLDEHEFAKMSKELQSKQFSFPKNVANAIRMMEGLEPSAALRDRGFTGDGLVDLPEFMRFARLFPVAFFPILNVQRNVRIASLGERRWSNLVARKLKIQSLVSHMRRHYGATPELTWRERLWSLVSDDEMEIRKRAAEIYASQLTQRSLIGSPVDKAGDAEDDDGD</sequence>
<keyword evidence="5" id="KW-1185">Reference proteome</keyword>
<dbReference type="Gene3D" id="1.10.238.10">
    <property type="entry name" value="EF-hand"/>
    <property type="match status" value="1"/>
</dbReference>
<reference evidence="4" key="1">
    <citation type="submission" date="2021-12" db="EMBL/GenBank/DDBJ databases">
        <title>Prjna785345.</title>
        <authorList>
            <person name="Rujirawat T."/>
            <person name="Krajaejun T."/>
        </authorList>
    </citation>
    <scope>NUCLEOTIDE SEQUENCE</scope>
    <source>
        <strain evidence="4">Pi057C3</strain>
    </source>
</reference>
<proteinExistence type="predicted"/>
<dbReference type="PROSITE" id="PS50222">
    <property type="entry name" value="EF_HAND_2"/>
    <property type="match status" value="1"/>
</dbReference>
<gene>
    <name evidence="4" type="ORF">P43SY_003183</name>
</gene>
<dbReference type="InterPro" id="IPR011992">
    <property type="entry name" value="EF-hand-dom_pair"/>
</dbReference>
<evidence type="ECO:0000313" key="4">
    <source>
        <dbReference type="EMBL" id="KAJ0398577.1"/>
    </source>
</evidence>